<dbReference type="InterPro" id="IPR025948">
    <property type="entry name" value="HTH-like_dom"/>
</dbReference>
<dbReference type="Gene3D" id="3.30.420.10">
    <property type="entry name" value="Ribonuclease H-like superfamily/Ribonuclease H"/>
    <property type="match status" value="1"/>
</dbReference>
<organism evidence="3 4">
    <name type="scientific">Fastidiosipila sanguinis</name>
    <dbReference type="NCBI Taxonomy" id="236753"/>
    <lineage>
        <taxon>Bacteria</taxon>
        <taxon>Bacillati</taxon>
        <taxon>Bacillota</taxon>
        <taxon>Clostridia</taxon>
        <taxon>Eubacteriales</taxon>
        <taxon>Oscillospiraceae</taxon>
        <taxon>Fastidiosipila</taxon>
    </lineage>
</organism>
<dbReference type="EMBL" id="CP027226">
    <property type="protein sequence ID" value="AVM43086.1"/>
    <property type="molecule type" value="Genomic_DNA"/>
</dbReference>
<dbReference type="SUPFAM" id="SSF53098">
    <property type="entry name" value="Ribonuclease H-like"/>
    <property type="match status" value="1"/>
</dbReference>
<feature type="domain" description="Integrase catalytic" evidence="2">
    <location>
        <begin position="73"/>
        <end position="237"/>
    </location>
</feature>
<reference evidence="4" key="1">
    <citation type="submission" date="2018-02" db="EMBL/GenBank/DDBJ databases">
        <authorList>
            <person name="Holder M.E."/>
            <person name="Ajami N.J."/>
            <person name="Petrosino J.F."/>
        </authorList>
    </citation>
    <scope>NUCLEOTIDE SEQUENCE [LARGE SCALE GENOMIC DNA]</scope>
    <source>
        <strain evidence="4">CCUG 47711</strain>
    </source>
</reference>
<dbReference type="Pfam" id="PF13276">
    <property type="entry name" value="HTH_21"/>
    <property type="match status" value="1"/>
</dbReference>
<dbReference type="NCBIfam" id="NF033516">
    <property type="entry name" value="transpos_IS3"/>
    <property type="match status" value="1"/>
</dbReference>
<dbReference type="AlphaFoldDB" id="A0A2S0KPY2"/>
<keyword evidence="4" id="KW-1185">Reference proteome</keyword>
<dbReference type="InterPro" id="IPR012337">
    <property type="entry name" value="RNaseH-like_sf"/>
</dbReference>
<evidence type="ECO:0000256" key="1">
    <source>
        <dbReference type="ARBA" id="ARBA00002286"/>
    </source>
</evidence>
<dbReference type="InterPro" id="IPR050900">
    <property type="entry name" value="Transposase_IS3/IS150/IS904"/>
</dbReference>
<dbReference type="Pfam" id="PF13333">
    <property type="entry name" value="rve_2"/>
    <property type="match status" value="1"/>
</dbReference>
<evidence type="ECO:0000313" key="4">
    <source>
        <dbReference type="Proteomes" id="UP000237947"/>
    </source>
</evidence>
<dbReference type="InterPro" id="IPR048020">
    <property type="entry name" value="Transpos_IS3"/>
</dbReference>
<dbReference type="PROSITE" id="PS50994">
    <property type="entry name" value="INTEGRASE"/>
    <property type="match status" value="1"/>
</dbReference>
<evidence type="ECO:0000259" key="2">
    <source>
        <dbReference type="PROSITE" id="PS50994"/>
    </source>
</evidence>
<evidence type="ECO:0000313" key="3">
    <source>
        <dbReference type="EMBL" id="AVM43086.1"/>
    </source>
</evidence>
<dbReference type="GO" id="GO:0003676">
    <property type="term" value="F:nucleic acid binding"/>
    <property type="evidence" value="ECO:0007669"/>
    <property type="project" value="InterPro"/>
</dbReference>
<sequence>MQVVKESSYRYGYRRVSMKLRKLGLVVNHKKVLRIMREQNLLSTKFKTRSRKYNSYRGKVGEVADNLVKRQFNTARPNELWLTDVTEFRLKNSEEKIYLSAILDTYNSEIISFSIDKHPTTAFTNKALDEALKRVKDVSELVIHSDQGFHYQHSSWVKRLETRGIKQSMSRKGNCLDNSPMENFFGIMKQEMFYGEDFKNLEQLIEVIIEYIKWYNEDRIKVKINGLSPVEYRLQSA</sequence>
<protein>
    <recommendedName>
        <fullName evidence="2">Integrase catalytic domain-containing protein</fullName>
    </recommendedName>
</protein>
<name>A0A2S0KPY2_9FIRM</name>
<dbReference type="InterPro" id="IPR036397">
    <property type="entry name" value="RNaseH_sf"/>
</dbReference>
<dbReference type="KEGG" id="fsa:C5Q98_07625"/>
<dbReference type="Proteomes" id="UP000237947">
    <property type="component" value="Chromosome"/>
</dbReference>
<dbReference type="PANTHER" id="PTHR46889">
    <property type="entry name" value="TRANSPOSASE INSF FOR INSERTION SEQUENCE IS3B-RELATED"/>
    <property type="match status" value="1"/>
</dbReference>
<accession>A0A2S0KPY2</accession>
<dbReference type="GO" id="GO:0015074">
    <property type="term" value="P:DNA integration"/>
    <property type="evidence" value="ECO:0007669"/>
    <property type="project" value="InterPro"/>
</dbReference>
<gene>
    <name evidence="3" type="ORF">C5Q98_07625</name>
</gene>
<dbReference type="Pfam" id="PF00665">
    <property type="entry name" value="rve"/>
    <property type="match status" value="1"/>
</dbReference>
<dbReference type="PANTHER" id="PTHR46889:SF4">
    <property type="entry name" value="TRANSPOSASE INSO FOR INSERTION SEQUENCE ELEMENT IS911B-RELATED"/>
    <property type="match status" value="1"/>
</dbReference>
<dbReference type="InterPro" id="IPR001584">
    <property type="entry name" value="Integrase_cat-core"/>
</dbReference>
<comment type="function">
    <text evidence="1">Involved in the transposition of the insertion sequence.</text>
</comment>
<proteinExistence type="predicted"/>